<dbReference type="VEuPathDB" id="CryptoDB:Cvel_9684"/>
<evidence type="ECO:0000313" key="2">
    <source>
        <dbReference type="EMBL" id="CEM49904.1"/>
    </source>
</evidence>
<evidence type="ECO:0000256" key="1">
    <source>
        <dbReference type="SAM" id="MobiDB-lite"/>
    </source>
</evidence>
<protein>
    <submittedName>
        <fullName evidence="2">Uncharacterized protein</fullName>
    </submittedName>
</protein>
<sequence>MHEGSTCKLRALVTPNLLKNAKTRHPDSFEEAHDLMGLGVAVVATGQAEVVAVLHNRKLQLKRPVGVKSMLLVRTKRFTDLSAGSVSSKMECSRARLEREESRDTEGECRDKTLKGAKRLDSTTEKRDNRVFSSRMEVLHILPAETYTLLVQTDIEGLKLREKPLAVRVFQVCYPQRLYPQDVTDLHCHLILDEDGQVNRAEGVRTVNCLHLLRSCKDVLFPFFDIHASLAGEDGDLGNRLLGQAAASRHNHRRPGRRGHRSRYQGGIVGGNTLRSWSAKRRWRSVHSVDGDNLGAWTTKRR</sequence>
<dbReference type="AlphaFoldDB" id="A0A0G4HZF4"/>
<feature type="region of interest" description="Disordered" evidence="1">
    <location>
        <begin position="246"/>
        <end position="265"/>
    </location>
</feature>
<proteinExistence type="predicted"/>
<name>A0A0G4HZF4_9ALVE</name>
<dbReference type="EMBL" id="CDMZ01004489">
    <property type="protein sequence ID" value="CEM49904.1"/>
    <property type="molecule type" value="Genomic_DNA"/>
</dbReference>
<gene>
    <name evidence="2" type="ORF">Cvel_9684</name>
</gene>
<feature type="compositionally biased region" description="Basic residues" evidence="1">
    <location>
        <begin position="249"/>
        <end position="263"/>
    </location>
</feature>
<accession>A0A0G4HZF4</accession>
<organism evidence="2">
    <name type="scientific">Chromera velia CCMP2878</name>
    <dbReference type="NCBI Taxonomy" id="1169474"/>
    <lineage>
        <taxon>Eukaryota</taxon>
        <taxon>Sar</taxon>
        <taxon>Alveolata</taxon>
        <taxon>Colpodellida</taxon>
        <taxon>Chromeraceae</taxon>
        <taxon>Chromera</taxon>
    </lineage>
</organism>
<reference evidence="2" key="1">
    <citation type="submission" date="2014-11" db="EMBL/GenBank/DDBJ databases">
        <authorList>
            <person name="Otto D Thomas"/>
            <person name="Naeem Raeece"/>
        </authorList>
    </citation>
    <scope>NUCLEOTIDE SEQUENCE</scope>
</reference>